<evidence type="ECO:0000313" key="3">
    <source>
        <dbReference type="Proteomes" id="UP000092695"/>
    </source>
</evidence>
<keyword evidence="1" id="KW-1133">Transmembrane helix</keyword>
<dbReference type="EMBL" id="CP016268">
    <property type="protein sequence ID" value="ANO52645.1"/>
    <property type="molecule type" value="Genomic_DNA"/>
</dbReference>
<proteinExistence type="predicted"/>
<evidence type="ECO:0000256" key="1">
    <source>
        <dbReference type="SAM" id="Phobius"/>
    </source>
</evidence>
<sequence length="263" mass="29584">METENWKQWREFFAARSERRLPGLDDPQDYSALPKSLARSLAVFQLGESGGGSIVQQAAGSTIPAAGPDYASAMRLFVAEEHRHAAILAICVRNLGGTLIHQHWTARLFVRARRLLGLRLKVMVLLAAEVVGICYYHLLATRLPAGRLRSLLAQVVNDERSHLHFHCSFLRSQVTTGWRRRVFVATWRAAMFVAAGIVLLDHRHALRDMGLSPSTVWRRWTAYSRLAERLVCRTPVPVDADLALLREPDVPRRVLHEVSASTV</sequence>
<evidence type="ECO:0008006" key="4">
    <source>
        <dbReference type="Google" id="ProtNLM"/>
    </source>
</evidence>
<gene>
    <name evidence="2" type="ORF">BA177_16935</name>
</gene>
<dbReference type="AlphaFoldDB" id="A0A193LJC9"/>
<keyword evidence="3" id="KW-1185">Reference proteome</keyword>
<keyword evidence="1" id="KW-0472">Membrane</keyword>
<dbReference type="KEGG" id="woc:BA177_16935"/>
<reference evidence="2 3" key="1">
    <citation type="submission" date="2016-06" db="EMBL/GenBank/DDBJ databases">
        <title>Complete genome sequence of a deep-branching marine Gamma Proteobacterium Woeseia oceani type strain XK5.</title>
        <authorList>
            <person name="Mu D."/>
            <person name="Du Z."/>
        </authorList>
    </citation>
    <scope>NUCLEOTIDE SEQUENCE [LARGE SCALE GENOMIC DNA]</scope>
    <source>
        <strain evidence="2 3">XK5</strain>
    </source>
</reference>
<protein>
    <recommendedName>
        <fullName evidence="4">Ferritin-like domain-containing protein</fullName>
    </recommendedName>
</protein>
<dbReference type="SUPFAM" id="SSF47240">
    <property type="entry name" value="Ferritin-like"/>
    <property type="match status" value="1"/>
</dbReference>
<organism evidence="2 3">
    <name type="scientific">Woeseia oceani</name>
    <dbReference type="NCBI Taxonomy" id="1548547"/>
    <lineage>
        <taxon>Bacteria</taxon>
        <taxon>Pseudomonadati</taxon>
        <taxon>Pseudomonadota</taxon>
        <taxon>Gammaproteobacteria</taxon>
        <taxon>Woeseiales</taxon>
        <taxon>Woeseiaceae</taxon>
        <taxon>Woeseia</taxon>
    </lineage>
</organism>
<feature type="transmembrane region" description="Helical" evidence="1">
    <location>
        <begin position="118"/>
        <end position="138"/>
    </location>
</feature>
<dbReference type="InterPro" id="IPR009078">
    <property type="entry name" value="Ferritin-like_SF"/>
</dbReference>
<accession>A0A193LJC9</accession>
<dbReference type="Proteomes" id="UP000092695">
    <property type="component" value="Chromosome"/>
</dbReference>
<dbReference type="STRING" id="1548547.BA177_16935"/>
<keyword evidence="1" id="KW-0812">Transmembrane</keyword>
<evidence type="ECO:0000313" key="2">
    <source>
        <dbReference type="EMBL" id="ANO52645.1"/>
    </source>
</evidence>
<name>A0A193LJC9_9GAMM</name>